<name>A0A233V747_FINMA</name>
<dbReference type="PANTHER" id="PTHR43877:SF2">
    <property type="entry name" value="AMINOALKYLPHOSPHONATE N-ACETYLTRANSFERASE-RELATED"/>
    <property type="match status" value="1"/>
</dbReference>
<evidence type="ECO:0000313" key="4">
    <source>
        <dbReference type="EMBL" id="OXZ28212.1"/>
    </source>
</evidence>
<accession>A0A233V747</accession>
<organism evidence="4 5">
    <name type="scientific">Finegoldia magna</name>
    <name type="common">Peptostreptococcus magnus</name>
    <dbReference type="NCBI Taxonomy" id="1260"/>
    <lineage>
        <taxon>Bacteria</taxon>
        <taxon>Bacillati</taxon>
        <taxon>Bacillota</taxon>
        <taxon>Tissierellia</taxon>
        <taxon>Tissierellales</taxon>
        <taxon>Peptoniphilaceae</taxon>
        <taxon>Finegoldia</taxon>
    </lineage>
</organism>
<protein>
    <submittedName>
        <fullName evidence="4">GNAT family N-acetyltransferase</fullName>
    </submittedName>
</protein>
<dbReference type="SUPFAM" id="SSF55729">
    <property type="entry name" value="Acyl-CoA N-acyltransferases (Nat)"/>
    <property type="match status" value="1"/>
</dbReference>
<dbReference type="InterPro" id="IPR000182">
    <property type="entry name" value="GNAT_dom"/>
</dbReference>
<keyword evidence="2" id="KW-0012">Acyltransferase</keyword>
<proteinExistence type="predicted"/>
<dbReference type="PROSITE" id="PS51186">
    <property type="entry name" value="GNAT"/>
    <property type="match status" value="1"/>
</dbReference>
<dbReference type="Gene3D" id="3.40.630.30">
    <property type="match status" value="1"/>
</dbReference>
<reference evidence="5" key="1">
    <citation type="submission" date="2017-04" db="EMBL/GenBank/DDBJ databases">
        <title>Finegoldia magna isolated from orthopedic joint implant-associated infections.</title>
        <authorList>
            <person name="Bjorklund S."/>
            <person name="Bruggemann H."/>
            <person name="Jensen A."/>
            <person name="Hellmark B."/>
            <person name="Soderquist B."/>
        </authorList>
    </citation>
    <scope>NUCLEOTIDE SEQUENCE [LARGE SCALE GENOMIC DNA]</scope>
    <source>
        <strain evidence="5">CCUG 54800</strain>
    </source>
</reference>
<dbReference type="EMBL" id="NDYC01000014">
    <property type="protein sequence ID" value="OXZ28212.1"/>
    <property type="molecule type" value="Genomic_DNA"/>
</dbReference>
<keyword evidence="1 4" id="KW-0808">Transferase</keyword>
<dbReference type="GO" id="GO:0016747">
    <property type="term" value="F:acyltransferase activity, transferring groups other than amino-acyl groups"/>
    <property type="evidence" value="ECO:0007669"/>
    <property type="project" value="InterPro"/>
</dbReference>
<comment type="caution">
    <text evidence="4">The sequence shown here is derived from an EMBL/GenBank/DDBJ whole genome shotgun (WGS) entry which is preliminary data.</text>
</comment>
<evidence type="ECO:0000313" key="5">
    <source>
        <dbReference type="Proteomes" id="UP000215413"/>
    </source>
</evidence>
<sequence length="167" mass="19440">MIIRHANKTDLIDIMVIIEKAKIYMKENKINQWSENYPNEDVFLADLKENRLYVAEIKGKVVGMAVLVLDGDADYKNIDGKWLSAGKYGVIHRIAVNPDYKSQNVAKNLLDFFENKLKELNYDSIRVDTHKDNKSILRFIEKNGFQKCGIVYIRKTDERIAFEKPLK</sequence>
<dbReference type="PANTHER" id="PTHR43877">
    <property type="entry name" value="AMINOALKYLPHOSPHONATE N-ACETYLTRANSFERASE-RELATED-RELATED"/>
    <property type="match status" value="1"/>
</dbReference>
<dbReference type="InterPro" id="IPR016181">
    <property type="entry name" value="Acyl_CoA_acyltransferase"/>
</dbReference>
<feature type="domain" description="N-acetyltransferase" evidence="3">
    <location>
        <begin position="1"/>
        <end position="167"/>
    </location>
</feature>
<evidence type="ECO:0000259" key="3">
    <source>
        <dbReference type="PROSITE" id="PS51186"/>
    </source>
</evidence>
<dbReference type="Proteomes" id="UP000215413">
    <property type="component" value="Unassembled WGS sequence"/>
</dbReference>
<evidence type="ECO:0000256" key="1">
    <source>
        <dbReference type="ARBA" id="ARBA00022679"/>
    </source>
</evidence>
<dbReference type="Pfam" id="PF00583">
    <property type="entry name" value="Acetyltransf_1"/>
    <property type="match status" value="1"/>
</dbReference>
<dbReference type="AlphaFoldDB" id="A0A233V747"/>
<gene>
    <name evidence="4" type="ORF">B9N49_02620</name>
</gene>
<evidence type="ECO:0000256" key="2">
    <source>
        <dbReference type="ARBA" id="ARBA00023315"/>
    </source>
</evidence>
<dbReference type="InterPro" id="IPR050832">
    <property type="entry name" value="Bact_Acetyltransf"/>
</dbReference>
<dbReference type="RefSeq" id="WP_094205406.1">
    <property type="nucleotide sequence ID" value="NZ_NDYC01000014.1"/>
</dbReference>
<dbReference type="CDD" id="cd04301">
    <property type="entry name" value="NAT_SF"/>
    <property type="match status" value="1"/>
</dbReference>